<evidence type="ECO:0000256" key="1">
    <source>
        <dbReference type="SAM" id="SignalP"/>
    </source>
</evidence>
<organism evidence="2 3">
    <name type="scientific">Massilia niabensis</name>
    <dbReference type="NCBI Taxonomy" id="544910"/>
    <lineage>
        <taxon>Bacteria</taxon>
        <taxon>Pseudomonadati</taxon>
        <taxon>Pseudomonadota</taxon>
        <taxon>Betaproteobacteria</taxon>
        <taxon>Burkholderiales</taxon>
        <taxon>Oxalobacteraceae</taxon>
        <taxon>Telluria group</taxon>
        <taxon>Massilia</taxon>
    </lineage>
</organism>
<dbReference type="RefSeq" id="WP_379785556.1">
    <property type="nucleotide sequence ID" value="NZ_JBHSMU010000015.1"/>
</dbReference>
<evidence type="ECO:0000313" key="3">
    <source>
        <dbReference type="Proteomes" id="UP001596050"/>
    </source>
</evidence>
<reference evidence="3" key="1">
    <citation type="journal article" date="2019" name="Int. J. Syst. Evol. Microbiol.">
        <title>The Global Catalogue of Microorganisms (GCM) 10K type strain sequencing project: providing services to taxonomists for standard genome sequencing and annotation.</title>
        <authorList>
            <consortium name="The Broad Institute Genomics Platform"/>
            <consortium name="The Broad Institute Genome Sequencing Center for Infectious Disease"/>
            <person name="Wu L."/>
            <person name="Ma J."/>
        </authorList>
    </citation>
    <scope>NUCLEOTIDE SEQUENCE [LARGE SCALE GENOMIC DNA]</scope>
    <source>
        <strain evidence="3">KACC 12649</strain>
    </source>
</reference>
<keyword evidence="1" id="KW-0732">Signal</keyword>
<dbReference type="Proteomes" id="UP001596050">
    <property type="component" value="Unassembled WGS sequence"/>
</dbReference>
<evidence type="ECO:0000313" key="2">
    <source>
        <dbReference type="EMBL" id="MFC5462107.1"/>
    </source>
</evidence>
<dbReference type="EMBL" id="JBHSMU010000015">
    <property type="protein sequence ID" value="MFC5462107.1"/>
    <property type="molecule type" value="Genomic_DNA"/>
</dbReference>
<proteinExistence type="predicted"/>
<name>A0ABW0LB14_9BURK</name>
<sequence>MKRCGAFAIALVLLCFLMPASARTPFQARCEDSIGESVSVISSQQDGYRVDNSHSFHGLDALKGGRAPGSHVLGLTRTESRVTIGVQGRMLTDPASGYECVAPRLEVKLHYLPIIVYVGREFAPGTCAYREILAHELRHRDIYLGFLPGAEKAVSDALARRFEGKPLYAPRGQARDLLQREIDSGWMPFIKREMAKVERLQASIDTPQEYARLGKVCAGEVQSLIRPAKRKKNT</sequence>
<feature type="signal peptide" evidence="1">
    <location>
        <begin position="1"/>
        <end position="22"/>
    </location>
</feature>
<gene>
    <name evidence="2" type="ORF">ACFPN5_20030</name>
</gene>
<accession>A0ABW0LB14</accession>
<feature type="chain" id="PRO_5045731786" description="DUF922 domain-containing protein" evidence="1">
    <location>
        <begin position="23"/>
        <end position="234"/>
    </location>
</feature>
<protein>
    <recommendedName>
        <fullName evidence="4">DUF922 domain-containing protein</fullName>
    </recommendedName>
</protein>
<keyword evidence="3" id="KW-1185">Reference proteome</keyword>
<evidence type="ECO:0008006" key="4">
    <source>
        <dbReference type="Google" id="ProtNLM"/>
    </source>
</evidence>
<comment type="caution">
    <text evidence="2">The sequence shown here is derived from an EMBL/GenBank/DDBJ whole genome shotgun (WGS) entry which is preliminary data.</text>
</comment>